<proteinExistence type="predicted"/>
<feature type="domain" description="Bro-N" evidence="1">
    <location>
        <begin position="22"/>
        <end position="113"/>
    </location>
</feature>
<comment type="caution">
    <text evidence="2">The sequence shown here is derived from an EMBL/GenBank/DDBJ whole genome shotgun (WGS) entry which is preliminary data.</text>
</comment>
<name>X1AVP7_9ZZZZ</name>
<sequence length="257" mass="29778">EVKNMDNKKQLEKIKKSIFEKIKQTNEYEQEFWFARDLQKILNYKKWDNFLTVVAKAKEACKNSNHKASNHFAEAGKMVQIGSGTKRKIKDIKLTRYACYLIVQNADPSKEIVALGQTYFAVQTRKQELAIQAEFQKLTSEENKRLFLRDEMKTHNKQLAGAAKKAGVIEPLDHAIFQDHGYKGLYEGLGAKDIRRKKELKKTQAILDHMNSEELAANLFRATQTESKLRRENTKGKYKANLTHFQVGQKVRQTIKE</sequence>
<accession>X1AVP7</accession>
<reference evidence="2" key="1">
    <citation type="journal article" date="2014" name="Front. Microbiol.">
        <title>High frequency of phylogenetically diverse reductive dehalogenase-homologous genes in deep subseafloor sedimentary metagenomes.</title>
        <authorList>
            <person name="Kawai M."/>
            <person name="Futagami T."/>
            <person name="Toyoda A."/>
            <person name="Takaki Y."/>
            <person name="Nishi S."/>
            <person name="Hori S."/>
            <person name="Arai W."/>
            <person name="Tsubouchi T."/>
            <person name="Morono Y."/>
            <person name="Uchiyama I."/>
            <person name="Ito T."/>
            <person name="Fujiyama A."/>
            <person name="Inagaki F."/>
            <person name="Takami H."/>
        </authorList>
    </citation>
    <scope>NUCLEOTIDE SEQUENCE</scope>
    <source>
        <strain evidence="2">Expedition CK06-06</strain>
    </source>
</reference>
<dbReference type="EMBL" id="BART01012904">
    <property type="protein sequence ID" value="GAG86795.1"/>
    <property type="molecule type" value="Genomic_DNA"/>
</dbReference>
<dbReference type="InterPro" id="IPR003497">
    <property type="entry name" value="BRO_N_domain"/>
</dbReference>
<protein>
    <recommendedName>
        <fullName evidence="1">Bro-N domain-containing protein</fullName>
    </recommendedName>
</protein>
<dbReference type="NCBIfam" id="NF008573">
    <property type="entry name" value="PRK11525.1"/>
    <property type="match status" value="1"/>
</dbReference>
<gene>
    <name evidence="2" type="ORF">S01H4_26675</name>
</gene>
<feature type="non-terminal residue" evidence="2">
    <location>
        <position position="257"/>
    </location>
</feature>
<dbReference type="Pfam" id="PF02498">
    <property type="entry name" value="Bro-N"/>
    <property type="match status" value="1"/>
</dbReference>
<evidence type="ECO:0000259" key="1">
    <source>
        <dbReference type="Pfam" id="PF02498"/>
    </source>
</evidence>
<dbReference type="AlphaFoldDB" id="X1AVP7"/>
<evidence type="ECO:0000313" key="2">
    <source>
        <dbReference type="EMBL" id="GAG86795.1"/>
    </source>
</evidence>
<feature type="non-terminal residue" evidence="2">
    <location>
        <position position="1"/>
    </location>
</feature>
<organism evidence="2">
    <name type="scientific">marine sediment metagenome</name>
    <dbReference type="NCBI Taxonomy" id="412755"/>
    <lineage>
        <taxon>unclassified sequences</taxon>
        <taxon>metagenomes</taxon>
        <taxon>ecological metagenomes</taxon>
    </lineage>
</organism>